<dbReference type="InterPro" id="IPR003191">
    <property type="entry name" value="Guanylate-bd/ATL_C"/>
</dbReference>
<feature type="domain" description="GB1/RHD3-type G" evidence="8">
    <location>
        <begin position="80"/>
        <end position="321"/>
    </location>
</feature>
<dbReference type="AlphaFoldDB" id="G1U6K5"/>
<evidence type="ECO:0000259" key="8">
    <source>
        <dbReference type="PROSITE" id="PS51715"/>
    </source>
</evidence>
<dbReference type="SUPFAM" id="SSF52540">
    <property type="entry name" value="P-loop containing nucleoside triphosphate hydrolases"/>
    <property type="match status" value="1"/>
</dbReference>
<dbReference type="GO" id="GO:0005525">
    <property type="term" value="F:GTP binding"/>
    <property type="evidence" value="ECO:0007669"/>
    <property type="project" value="UniProtKB-KW"/>
</dbReference>
<dbReference type="HOGENOM" id="CLU_018608_2_2_1"/>
<dbReference type="GO" id="GO:0031347">
    <property type="term" value="P:regulation of defense response"/>
    <property type="evidence" value="ECO:0007669"/>
    <property type="project" value="UniProtKB-ARBA"/>
</dbReference>
<dbReference type="EMBL" id="AAGW02001570">
    <property type="status" value="NOT_ANNOTATED_CDS"/>
    <property type="molecule type" value="Genomic_DNA"/>
</dbReference>
<evidence type="ECO:0000256" key="4">
    <source>
        <dbReference type="ARBA" id="ARBA00022859"/>
    </source>
</evidence>
<dbReference type="PROSITE" id="PS51715">
    <property type="entry name" value="G_GB1_RHD3"/>
    <property type="match status" value="1"/>
</dbReference>
<dbReference type="InterPro" id="IPR037684">
    <property type="entry name" value="GBP_C"/>
</dbReference>
<evidence type="ECO:0000256" key="6">
    <source>
        <dbReference type="PROSITE-ProRule" id="PRU01052"/>
    </source>
</evidence>
<dbReference type="InterPro" id="IPR015894">
    <property type="entry name" value="Guanylate-bd_N"/>
</dbReference>
<dbReference type="GO" id="GO:0003924">
    <property type="term" value="F:GTPase activity"/>
    <property type="evidence" value="ECO:0007669"/>
    <property type="project" value="InterPro"/>
</dbReference>
<dbReference type="Proteomes" id="UP000001811">
    <property type="component" value="Chromosome 13"/>
</dbReference>
<dbReference type="Pfam" id="PF02841">
    <property type="entry name" value="GBP_C"/>
    <property type="match status" value="1"/>
</dbReference>
<dbReference type="Gene3D" id="3.40.50.300">
    <property type="entry name" value="P-loop containing nucleotide triphosphate hydrolases"/>
    <property type="match status" value="1"/>
</dbReference>
<dbReference type="EMBL" id="AAGW02001568">
    <property type="status" value="NOT_ANNOTATED_CDS"/>
    <property type="molecule type" value="Genomic_DNA"/>
</dbReference>
<evidence type="ECO:0000313" key="10">
    <source>
        <dbReference type="Proteomes" id="UP000001811"/>
    </source>
</evidence>
<keyword evidence="3" id="KW-0378">Hydrolase</keyword>
<dbReference type="Gene3D" id="1.20.1000.10">
    <property type="entry name" value="Guanylate-binding protein, C-terminal domain"/>
    <property type="match status" value="1"/>
</dbReference>
<dbReference type="SUPFAM" id="SSF48340">
    <property type="entry name" value="Interferon-induced guanylate-binding protein 1 (GBP1), C-terminal domain"/>
    <property type="match status" value="1"/>
</dbReference>
<dbReference type="EMBL" id="AAGW02001567">
    <property type="status" value="NOT_ANNOTATED_CDS"/>
    <property type="molecule type" value="Genomic_DNA"/>
</dbReference>
<reference evidence="9" key="2">
    <citation type="submission" date="2025-08" db="UniProtKB">
        <authorList>
            <consortium name="Ensembl"/>
        </authorList>
    </citation>
    <scope>IDENTIFICATION</scope>
    <source>
        <strain evidence="9">Thorbecke</strain>
    </source>
</reference>
<dbReference type="SMR" id="G1U6K5"/>
<evidence type="ECO:0000256" key="1">
    <source>
        <dbReference type="ARBA" id="ARBA00022588"/>
    </source>
</evidence>
<reference evidence="9 10" key="1">
    <citation type="journal article" date="2011" name="Nature">
        <title>A high-resolution map of human evolutionary constraint using 29 mammals.</title>
        <authorList>
            <person name="Lindblad-Toh K."/>
            <person name="Garber M."/>
            <person name="Zuk O."/>
            <person name="Lin M.F."/>
            <person name="Parker B.J."/>
            <person name="Washietl S."/>
            <person name="Kheradpour P."/>
            <person name="Ernst J."/>
            <person name="Jordan G."/>
            <person name="Mauceli E."/>
            <person name="Ward L.D."/>
            <person name="Lowe C.B."/>
            <person name="Holloway A.K."/>
            <person name="Clamp M."/>
            <person name="Gnerre S."/>
            <person name="Alfoldi J."/>
            <person name="Beal K."/>
            <person name="Chang J."/>
            <person name="Clawson H."/>
            <person name="Cuff J."/>
            <person name="Di Palma F."/>
            <person name="Fitzgerald S."/>
            <person name="Flicek P."/>
            <person name="Guttman M."/>
            <person name="Hubisz M.J."/>
            <person name="Jaffe D.B."/>
            <person name="Jungreis I."/>
            <person name="Kent W.J."/>
            <person name="Kostka D."/>
            <person name="Lara M."/>
            <person name="Martins A.L."/>
            <person name="Massingham T."/>
            <person name="Moltke I."/>
            <person name="Raney B.J."/>
            <person name="Rasmussen M.D."/>
            <person name="Robinson J."/>
            <person name="Stark A."/>
            <person name="Vilella A.J."/>
            <person name="Wen J."/>
            <person name="Xie X."/>
            <person name="Zody M.C."/>
            <person name="Baldwin J."/>
            <person name="Bloom T."/>
            <person name="Chin C.W."/>
            <person name="Heiman D."/>
            <person name="Nicol R."/>
            <person name="Nusbaum C."/>
            <person name="Young S."/>
            <person name="Wilkinson J."/>
            <person name="Worley K.C."/>
            <person name="Kovar C.L."/>
            <person name="Muzny D.M."/>
            <person name="Gibbs R.A."/>
            <person name="Cree A."/>
            <person name="Dihn H.H."/>
            <person name="Fowler G."/>
            <person name="Jhangiani S."/>
            <person name="Joshi V."/>
            <person name="Lee S."/>
            <person name="Lewis L.R."/>
            <person name="Nazareth L.V."/>
            <person name="Okwuonu G."/>
            <person name="Santibanez J."/>
            <person name="Warren W.C."/>
            <person name="Mardis E.R."/>
            <person name="Weinstock G.M."/>
            <person name="Wilson R.K."/>
            <person name="Delehaunty K."/>
            <person name="Dooling D."/>
            <person name="Fronik C."/>
            <person name="Fulton L."/>
            <person name="Fulton B."/>
            <person name="Graves T."/>
            <person name="Minx P."/>
            <person name="Sodergren E."/>
            <person name="Birney E."/>
            <person name="Margulies E.H."/>
            <person name="Herrero J."/>
            <person name="Green E.D."/>
            <person name="Haussler D."/>
            <person name="Siepel A."/>
            <person name="Goldman N."/>
            <person name="Pollard K.S."/>
            <person name="Pedersen J.S."/>
            <person name="Lander E.S."/>
            <person name="Kellis M."/>
        </authorList>
    </citation>
    <scope>NUCLEOTIDE SEQUENCE [LARGE SCALE GENOMIC DNA]</scope>
    <source>
        <strain evidence="9 10">Thorbecke inbred</strain>
    </source>
</reference>
<dbReference type="PANTHER" id="PTHR10751">
    <property type="entry name" value="GUANYLATE BINDING PROTEIN"/>
    <property type="match status" value="1"/>
</dbReference>
<accession>G1U6K5</accession>
<keyword evidence="7" id="KW-0175">Coiled coil</keyword>
<dbReference type="eggNOG" id="KOG2037">
    <property type="taxonomic scope" value="Eukaryota"/>
</dbReference>
<dbReference type="GeneTree" id="ENSGT00940000162684"/>
<protein>
    <recommendedName>
        <fullName evidence="8">GB1/RHD3-type G domain-containing protein</fullName>
    </recommendedName>
</protein>
<dbReference type="CDD" id="cd16269">
    <property type="entry name" value="GBP_C"/>
    <property type="match status" value="1"/>
</dbReference>
<dbReference type="InterPro" id="IPR036543">
    <property type="entry name" value="Guanylate-bd_C_sf"/>
</dbReference>
<dbReference type="PaxDb" id="9986-ENSOCUP00000025051"/>
<dbReference type="FunFam" id="1.20.1000.10:FF:000001">
    <property type="entry name" value="Guanylate binding protein 1"/>
    <property type="match status" value="1"/>
</dbReference>
<dbReference type="InterPro" id="IPR030386">
    <property type="entry name" value="G_GB1_RHD3_dom"/>
</dbReference>
<dbReference type="InterPro" id="IPR027417">
    <property type="entry name" value="P-loop_NTPase"/>
</dbReference>
<evidence type="ECO:0000256" key="2">
    <source>
        <dbReference type="ARBA" id="ARBA00022741"/>
    </source>
</evidence>
<evidence type="ECO:0000256" key="3">
    <source>
        <dbReference type="ARBA" id="ARBA00022801"/>
    </source>
</evidence>
<keyword evidence="4" id="KW-0391">Immunity</keyword>
<proteinExistence type="inferred from homology"/>
<dbReference type="Ensembl" id="ENSOCUT00000023594.2">
    <property type="protein sequence ID" value="ENSOCUP00000025051.2"/>
    <property type="gene ID" value="ENSOCUG00000023473.2"/>
</dbReference>
<dbReference type="GO" id="GO:0071346">
    <property type="term" value="P:cellular response to type II interferon"/>
    <property type="evidence" value="ECO:0007669"/>
    <property type="project" value="UniProtKB-ARBA"/>
</dbReference>
<dbReference type="CDD" id="cd01851">
    <property type="entry name" value="GBP"/>
    <property type="match status" value="1"/>
</dbReference>
<evidence type="ECO:0000313" key="9">
    <source>
        <dbReference type="Ensembl" id="ENSOCUP00000025051.2"/>
    </source>
</evidence>
<keyword evidence="10" id="KW-1185">Reference proteome</keyword>
<dbReference type="STRING" id="9986.ENSOCUP00000025051"/>
<evidence type="ECO:0000256" key="7">
    <source>
        <dbReference type="SAM" id="Coils"/>
    </source>
</evidence>
<name>G1U6K5_RABIT</name>
<comment type="similarity">
    <text evidence="6">Belongs to the TRAFAC class dynamin-like GTPase superfamily. GB1/RHD3 GTPase family.</text>
</comment>
<dbReference type="FunFam" id="3.40.50.300:FF:000422">
    <property type="entry name" value="Guanylate-binding protein 1"/>
    <property type="match status" value="1"/>
</dbReference>
<keyword evidence="1" id="KW-0399">Innate immunity</keyword>
<evidence type="ECO:0000256" key="5">
    <source>
        <dbReference type="ARBA" id="ARBA00023134"/>
    </source>
</evidence>
<dbReference type="FunCoup" id="G1U6K5">
    <property type="interactions" value="29"/>
</dbReference>
<dbReference type="Bgee" id="ENSOCUG00000023473">
    <property type="expression patterns" value="Expressed in kidney and 3 other cell types or tissues"/>
</dbReference>
<keyword evidence="5" id="KW-0342">GTP-binding</keyword>
<reference evidence="9" key="3">
    <citation type="submission" date="2025-09" db="UniProtKB">
        <authorList>
            <consortium name="Ensembl"/>
        </authorList>
    </citation>
    <scope>IDENTIFICATION</scope>
    <source>
        <strain evidence="9">Thorbecke</strain>
    </source>
</reference>
<dbReference type="EMBL" id="AAGW02001569">
    <property type="status" value="NOT_ANNOTATED_CDS"/>
    <property type="molecule type" value="Genomic_DNA"/>
</dbReference>
<keyword evidence="2" id="KW-0547">Nucleotide-binding</keyword>
<feature type="coiled-coil region" evidence="7">
    <location>
        <begin position="525"/>
        <end position="610"/>
    </location>
</feature>
<dbReference type="Pfam" id="PF02263">
    <property type="entry name" value="GBP"/>
    <property type="match status" value="1"/>
</dbReference>
<organism evidence="9 10">
    <name type="scientific">Oryctolagus cuniculus</name>
    <name type="common">Rabbit</name>
    <dbReference type="NCBI Taxonomy" id="9986"/>
    <lineage>
        <taxon>Eukaryota</taxon>
        <taxon>Metazoa</taxon>
        <taxon>Chordata</taxon>
        <taxon>Craniata</taxon>
        <taxon>Vertebrata</taxon>
        <taxon>Euteleostomi</taxon>
        <taxon>Mammalia</taxon>
        <taxon>Eutheria</taxon>
        <taxon>Euarchontoglires</taxon>
        <taxon>Glires</taxon>
        <taxon>Lagomorpha</taxon>
        <taxon>Leporidae</taxon>
        <taxon>Oryctolagus</taxon>
    </lineage>
</organism>
<dbReference type="InParanoid" id="G1U6K5"/>
<dbReference type="EMBL" id="AAGW02001571">
    <property type="status" value="NOT_ANNOTATED_CDS"/>
    <property type="molecule type" value="Genomic_DNA"/>
</dbReference>
<sequence length="645" mass="73923">MEMYEAAPQSLLLDLDGAAAPFWSIAWQNQKVLPSLVSRQSNVLDMASEILMAEPVCLIENTSEQFMVNEEAVQILSAVTQPMVVVAIVGLYRTGKSYLMNKLAGKKQGFSVGSTVQSHTKGIWMWCVPHPEKPEHTLVLLDTEGLADVEKVDNKNDTQIFALAILVSSVFVYNTMNKIDQGAVDLLNDVTELTDLLKVRTSPDLDEVEDTADLVSFFPDLVWTLRDFYLCLETDGQLITADEYLENSLKLKEGTDQRTQAYNFPRKCIKKFFPTRKCFIFDLPTNQKKLAQLQILHDDELECEFVQQMQEFCSYIFSHSMIKTLPGGIKVNGPRLENLVMTYVNAINRGDLPCIENSVLTLAQVENTAAVQKAIAHYDQQMSQKVHLPTETLQELLDLHTASQREAIEVFMKDSFKDMDQKFQKELETLLDAKHDAFCKRNLEASSDLCSALLQDIFGPLEEAVKQGTYSKPGGYNLYLQKTEELKAEYYQKPRKGIQAEEALQKYLKSKESVSATILKTDQALTARKEKMKKARRQAEVARAEAERLKAIQWENQRLMEEQERRHQKEVWQMEMNRARMLQEQQRAKEHRLQEEAAMLNAKLQAEQRRLTQQILKWHMASRSFSIIVPHLKMMNIGTFFSPKR</sequence>